<gene>
    <name evidence="2" type="ORF">ADFLV_1776</name>
</gene>
<sequence>MLDIKILILISFFSLIFLMITSLIFYFKLPHRKYPKYFALFSVLFFIGQVLTTLRNVIPDLLSIIIGNIVLILGYIFLYIGIRDLLNLNAKWHDRYFIPIGVILFGLILFTYVYYDVAMRIVIFSIFCIIYGFIITLLFWKNRRKEFEIFDLISSLLFFIGVIMFTVRTFKASNIKFPINYLATTDLMITLVYLYLFFITIWLSILLIKSSK</sequence>
<keyword evidence="1" id="KW-0812">Transmembrane</keyword>
<evidence type="ECO:0000313" key="2">
    <source>
        <dbReference type="EMBL" id="QKF77794.1"/>
    </source>
</evidence>
<evidence type="ECO:0000256" key="1">
    <source>
        <dbReference type="SAM" id="Phobius"/>
    </source>
</evidence>
<dbReference type="KEGG" id="adz:ADFLV_1776"/>
<evidence type="ECO:0000313" key="3">
    <source>
        <dbReference type="Proteomes" id="UP000503313"/>
    </source>
</evidence>
<feature type="transmembrane region" description="Helical" evidence="1">
    <location>
        <begin position="6"/>
        <end position="25"/>
    </location>
</feature>
<feature type="transmembrane region" description="Helical" evidence="1">
    <location>
        <begin position="121"/>
        <end position="140"/>
    </location>
</feature>
<feature type="transmembrane region" description="Helical" evidence="1">
    <location>
        <begin position="94"/>
        <end position="115"/>
    </location>
</feature>
<name>A0AAE7E7N6_9BACT</name>
<feature type="transmembrane region" description="Helical" evidence="1">
    <location>
        <begin position="37"/>
        <end position="55"/>
    </location>
</feature>
<dbReference type="Proteomes" id="UP000503313">
    <property type="component" value="Chromosome"/>
</dbReference>
<keyword evidence="1" id="KW-0472">Membrane</keyword>
<protein>
    <submittedName>
        <fullName evidence="2">Membrane protein</fullName>
    </submittedName>
</protein>
<feature type="transmembrane region" description="Helical" evidence="1">
    <location>
        <begin position="61"/>
        <end position="82"/>
    </location>
</feature>
<proteinExistence type="predicted"/>
<keyword evidence="1" id="KW-1133">Transmembrane helix</keyword>
<dbReference type="EMBL" id="CP053835">
    <property type="protein sequence ID" value="QKF77794.1"/>
    <property type="molecule type" value="Genomic_DNA"/>
</dbReference>
<dbReference type="RefSeq" id="WP_129010573.1">
    <property type="nucleotide sequence ID" value="NZ_CP053835.1"/>
</dbReference>
<organism evidence="2 3">
    <name type="scientific">Arcobacter defluvii</name>
    <dbReference type="NCBI Taxonomy" id="873191"/>
    <lineage>
        <taxon>Bacteria</taxon>
        <taxon>Pseudomonadati</taxon>
        <taxon>Campylobacterota</taxon>
        <taxon>Epsilonproteobacteria</taxon>
        <taxon>Campylobacterales</taxon>
        <taxon>Arcobacteraceae</taxon>
        <taxon>Arcobacter</taxon>
    </lineage>
</organism>
<accession>A0AAE7E7N6</accession>
<feature type="transmembrane region" description="Helical" evidence="1">
    <location>
        <begin position="187"/>
        <end position="208"/>
    </location>
</feature>
<keyword evidence="3" id="KW-1185">Reference proteome</keyword>
<feature type="transmembrane region" description="Helical" evidence="1">
    <location>
        <begin position="147"/>
        <end position="167"/>
    </location>
</feature>
<reference evidence="2 3" key="1">
    <citation type="submission" date="2020-05" db="EMBL/GenBank/DDBJ databases">
        <title>Complete genome sequencing of Campylobacter and Arcobacter type strains.</title>
        <authorList>
            <person name="Miller W.G."/>
            <person name="Yee E."/>
        </authorList>
    </citation>
    <scope>NUCLEOTIDE SEQUENCE [LARGE SCALE GENOMIC DNA]</scope>
    <source>
        <strain evidence="2 3">LMG 25694</strain>
    </source>
</reference>
<dbReference type="AlphaFoldDB" id="A0AAE7E7N6"/>